<sequence length="326" mass="38333">MELLLGKKKKKKISHQEDLFMVFQRPQSQPWKQQSHHNTKSRPYKFDNTICYPMSSLSITITRKANIVADVLSRRQALLTMLETKLLGFKSVEDLYVGDDDFKEVYELCANSDIEGLFRHEGFLFKEKRLCVPRIREAYEGGLMGHFGEQKTLQNGQIQGLAQFLFLFHKGWISLWTLYWAYLDLEVVDRFSKVTHFTPCHKVDDACHMVNLFFKEVVRLHGLPKAIVLDRDSKFLSHFWRTLWGKLGTKLLFSTTFHSQTKVVNMTLSQLLRCFMGKSLKSWEEWLPHIEFSYNWVVNKTISHTPFKLVYGSTPCLLWIYYPCLI</sequence>
<dbReference type="AlphaFoldDB" id="A0A371FWQ2"/>
<dbReference type="InterPro" id="IPR012337">
    <property type="entry name" value="RNaseH-like_sf"/>
</dbReference>
<feature type="non-terminal residue" evidence="1">
    <location>
        <position position="1"/>
    </location>
</feature>
<dbReference type="OrthoDB" id="1738613at2759"/>
<evidence type="ECO:0000313" key="2">
    <source>
        <dbReference type="Proteomes" id="UP000257109"/>
    </source>
</evidence>
<evidence type="ECO:0008006" key="3">
    <source>
        <dbReference type="Google" id="ProtNLM"/>
    </source>
</evidence>
<dbReference type="PANTHER" id="PTHR35046:SF9">
    <property type="entry name" value="RNA-DIRECTED DNA POLYMERASE"/>
    <property type="match status" value="1"/>
</dbReference>
<name>A0A371FWQ2_MUCPR</name>
<dbReference type="InterPro" id="IPR036397">
    <property type="entry name" value="RNaseH_sf"/>
</dbReference>
<dbReference type="STRING" id="157652.A0A371FWQ2"/>
<reference evidence="1" key="1">
    <citation type="submission" date="2018-05" db="EMBL/GenBank/DDBJ databases">
        <title>Draft genome of Mucuna pruriens seed.</title>
        <authorList>
            <person name="Nnadi N.E."/>
            <person name="Vos R."/>
            <person name="Hasami M.H."/>
            <person name="Devisetty U.K."/>
            <person name="Aguiy J.C."/>
        </authorList>
    </citation>
    <scope>NUCLEOTIDE SEQUENCE [LARGE SCALE GENOMIC DNA]</scope>
    <source>
        <strain evidence="1">JCA_2017</strain>
    </source>
</reference>
<keyword evidence="2" id="KW-1185">Reference proteome</keyword>
<dbReference type="EMBL" id="QJKJ01007631">
    <property type="protein sequence ID" value="RDX82483.1"/>
    <property type="molecule type" value="Genomic_DNA"/>
</dbReference>
<dbReference type="Gene3D" id="3.30.420.10">
    <property type="entry name" value="Ribonuclease H-like superfamily/Ribonuclease H"/>
    <property type="match status" value="1"/>
</dbReference>
<comment type="caution">
    <text evidence="1">The sequence shown here is derived from an EMBL/GenBank/DDBJ whole genome shotgun (WGS) entry which is preliminary data.</text>
</comment>
<protein>
    <recommendedName>
        <fullName evidence="3">Integrase catalytic domain-containing protein</fullName>
    </recommendedName>
</protein>
<proteinExistence type="predicted"/>
<evidence type="ECO:0000313" key="1">
    <source>
        <dbReference type="EMBL" id="RDX82483.1"/>
    </source>
</evidence>
<dbReference type="PANTHER" id="PTHR35046">
    <property type="entry name" value="ZINC KNUCKLE (CCHC-TYPE) FAMILY PROTEIN"/>
    <property type="match status" value="1"/>
</dbReference>
<dbReference type="SUPFAM" id="SSF53098">
    <property type="entry name" value="Ribonuclease H-like"/>
    <property type="match status" value="1"/>
</dbReference>
<dbReference type="Proteomes" id="UP000257109">
    <property type="component" value="Unassembled WGS sequence"/>
</dbReference>
<accession>A0A371FWQ2</accession>
<organism evidence="1 2">
    <name type="scientific">Mucuna pruriens</name>
    <name type="common">Velvet bean</name>
    <name type="synonym">Dolichos pruriens</name>
    <dbReference type="NCBI Taxonomy" id="157652"/>
    <lineage>
        <taxon>Eukaryota</taxon>
        <taxon>Viridiplantae</taxon>
        <taxon>Streptophyta</taxon>
        <taxon>Embryophyta</taxon>
        <taxon>Tracheophyta</taxon>
        <taxon>Spermatophyta</taxon>
        <taxon>Magnoliopsida</taxon>
        <taxon>eudicotyledons</taxon>
        <taxon>Gunneridae</taxon>
        <taxon>Pentapetalae</taxon>
        <taxon>rosids</taxon>
        <taxon>fabids</taxon>
        <taxon>Fabales</taxon>
        <taxon>Fabaceae</taxon>
        <taxon>Papilionoideae</taxon>
        <taxon>50 kb inversion clade</taxon>
        <taxon>NPAAA clade</taxon>
        <taxon>indigoferoid/millettioid clade</taxon>
        <taxon>Phaseoleae</taxon>
        <taxon>Mucuna</taxon>
    </lineage>
</organism>
<dbReference type="GO" id="GO:0003676">
    <property type="term" value="F:nucleic acid binding"/>
    <property type="evidence" value="ECO:0007669"/>
    <property type="project" value="InterPro"/>
</dbReference>
<gene>
    <name evidence="1" type="ORF">CR513_36722</name>
</gene>